<dbReference type="Proteomes" id="UP000555103">
    <property type="component" value="Unassembled WGS sequence"/>
</dbReference>
<proteinExistence type="predicted"/>
<gene>
    <name evidence="2" type="ORF">GGR21_000781</name>
</gene>
<feature type="coiled-coil region" evidence="1">
    <location>
        <begin position="74"/>
        <end position="101"/>
    </location>
</feature>
<organism evidence="2 3">
    <name type="scientific">Dysgonomonas hofstadii</name>
    <dbReference type="NCBI Taxonomy" id="637886"/>
    <lineage>
        <taxon>Bacteria</taxon>
        <taxon>Pseudomonadati</taxon>
        <taxon>Bacteroidota</taxon>
        <taxon>Bacteroidia</taxon>
        <taxon>Bacteroidales</taxon>
        <taxon>Dysgonomonadaceae</taxon>
        <taxon>Dysgonomonas</taxon>
    </lineage>
</organism>
<name>A0A840CMZ5_9BACT</name>
<comment type="caution">
    <text evidence="2">The sequence shown here is derived from an EMBL/GenBank/DDBJ whole genome shotgun (WGS) entry which is preliminary data.</text>
</comment>
<dbReference type="RefSeq" id="WP_183305830.1">
    <property type="nucleotide sequence ID" value="NZ_JACIEP010000002.1"/>
</dbReference>
<keyword evidence="1" id="KW-0175">Coiled coil</keyword>
<evidence type="ECO:0000313" key="3">
    <source>
        <dbReference type="Proteomes" id="UP000555103"/>
    </source>
</evidence>
<evidence type="ECO:0000313" key="2">
    <source>
        <dbReference type="EMBL" id="MBB4034894.1"/>
    </source>
</evidence>
<sequence length="104" mass="11532">MSKGILLDGDNDLKVNIKRDSNGLITDGLTIGERTMQDAYIVLASNQGDIKEDPLCGSNLLRMIRGKADIEKIRKTVEIALARVKIRLDDIKNQLDIIINKVSV</sequence>
<dbReference type="AlphaFoldDB" id="A0A840CMZ5"/>
<reference evidence="2 3" key="1">
    <citation type="submission" date="2020-08" db="EMBL/GenBank/DDBJ databases">
        <title>Genomic Encyclopedia of Type Strains, Phase IV (KMG-IV): sequencing the most valuable type-strain genomes for metagenomic binning, comparative biology and taxonomic classification.</title>
        <authorList>
            <person name="Goeker M."/>
        </authorList>
    </citation>
    <scope>NUCLEOTIDE SEQUENCE [LARGE SCALE GENOMIC DNA]</scope>
    <source>
        <strain evidence="2 3">DSM 104969</strain>
    </source>
</reference>
<dbReference type="EMBL" id="JACIEP010000002">
    <property type="protein sequence ID" value="MBB4034894.1"/>
    <property type="molecule type" value="Genomic_DNA"/>
</dbReference>
<keyword evidence="3" id="KW-1185">Reference proteome</keyword>
<evidence type="ECO:0000256" key="1">
    <source>
        <dbReference type="SAM" id="Coils"/>
    </source>
</evidence>
<protein>
    <submittedName>
        <fullName evidence="2">Uncharacterized protein</fullName>
    </submittedName>
</protein>
<accession>A0A840CMZ5</accession>